<gene>
    <name evidence="4" type="ORF">ATO9_17060</name>
</gene>
<reference evidence="4 5" key="1">
    <citation type="journal article" date="2015" name="Antonie Van Leeuwenhoek">
        <title>Pseudooceanicola atlanticus gen. nov. sp. nov., isolated from surface seawater of the Atlantic Ocean and reclassification of Oceanicola batsensis, Oceanicola marinus, Oceanicola nitratireducens, Oceanicola nanhaiensis, Oceanicola antarcticus and Oceanicola flagellatus, as Pseudooceanicola batsensis comb. nov., Pseudooceanicola marinus comb. nov., Pseudooceanicola nitratireducens comb. nov., Pseudooceanicola nanhaiensis comb. nov., Pseudooceanicola antarcticus comb. nov., and Pseudooceanicola flagellatus comb. nov.</title>
        <authorList>
            <person name="Lai Q."/>
            <person name="Li G."/>
            <person name="Liu X."/>
            <person name="Du Y."/>
            <person name="Sun F."/>
            <person name="Shao Z."/>
        </authorList>
    </citation>
    <scope>NUCLEOTIDE SEQUENCE [LARGE SCALE GENOMIC DNA]</scope>
    <source>
        <strain evidence="4 5">22II-s11g</strain>
    </source>
</reference>
<comment type="subcellular location">
    <subcellularLocation>
        <location evidence="1">Secreted</location>
    </subcellularLocation>
</comment>
<keyword evidence="2" id="KW-0964">Secreted</keyword>
<dbReference type="EMBL" id="AQQX01000009">
    <property type="protein sequence ID" value="KGM47552.1"/>
    <property type="molecule type" value="Genomic_DNA"/>
</dbReference>
<comment type="caution">
    <text evidence="4">The sequence shown here is derived from an EMBL/GenBank/DDBJ whole genome shotgun (WGS) entry which is preliminary data.</text>
</comment>
<evidence type="ECO:0000256" key="3">
    <source>
        <dbReference type="SAM" id="MobiDB-lite"/>
    </source>
</evidence>
<dbReference type="Gene3D" id="2.150.10.10">
    <property type="entry name" value="Serralysin-like metalloprotease, C-terminal"/>
    <property type="match status" value="4"/>
</dbReference>
<evidence type="ECO:0000313" key="4">
    <source>
        <dbReference type="EMBL" id="KGM47552.1"/>
    </source>
</evidence>
<dbReference type="SUPFAM" id="SSF51120">
    <property type="entry name" value="beta-Roll"/>
    <property type="match status" value="2"/>
</dbReference>
<dbReference type="PROSITE" id="PS00330">
    <property type="entry name" value="HEMOLYSIN_CALCIUM"/>
    <property type="match status" value="5"/>
</dbReference>
<sequence>MTSYIFKGSDIFSDAGYNVDAAGNIDGDNKSDLLISAVNGDLGSGTSNSGDVFLVTGYAIPFLDAADGEDGIVDLTQPNITGVYRFSGTTDAARLGESLAFVEDFDGDLVDDIFIGASNSSEGASSGGIGYLVSSAELDVLDAADGVSDHAIDLSNILSGSLSYVLTGAGASDRLGTAAASLGYLDGSSFGSFAFTAPNATFYRGEVHVVAGESLDSADAADGTSDRSIDVDNIAGQSGSFSISGLGNFNYLGSNLEAAGDVGGDGDVDFLVRAGQGEIPLGDAFLIDTSMLAIADAADGTSDGLISIDNAVGAGVGYGFLGNDGSPGDSAGLGLGAAGDYDSDGKDDFFISASTAQHDGENYVGTAYLIMSAGLAAMDLADGTVDGVIDLDNVAGTNVGGKIRGYALIGESIGSYLGMDVTAIGDFDDDGVEDYLIDAAAANNIFGPGKVYLLSGAALPLADAADGLVDGVVEMENVQGIAGSYVLQGGHNNSELGISVQPLGDMDGDGRVDFWLGETSLYHSTDRTYTTGGFLISAAELSQLDALDGAIDFEIDTAQFYRAEPFLTTADPAGEELSGLWRDDTLLGQGGDDTLNGSGGGDSLSGGSGEDILDGGPGGDTLTGGRGNDVAYGGEGPDEIYGGGQADDLYGGYDDDTLNGDNGTDTVRGEQGEDYVQGGNHADLLFGGEGHDTLLGGDGVDELRGDAGNDVLYGGAGDDWLIGGVGSDTIHVEDEGDRVSESRNWAGNDMVVATIDYRLGSAHVENLRLEGAAIIGAGNGLANRLTGNDQDNILDGGKNNDTMWGGLGDDTYLIRAPGDMAIENAGEGMDAVRAFRSYALEAHIEQLHMQNVFTRDGDPANLNGIGNGIANTIIGTPYANTLIGREGRDTLKGQGGADTFVFDRAIGPSNVDRIIDFNVGGGGTGDILKMKGAEFGGMSAGALTASAFVAGTSAADADDRFIFDQASGQLWFDDDGTGAAAQVLIATFEQNANVTETDILIF</sequence>
<feature type="compositionally biased region" description="Gly residues" evidence="3">
    <location>
        <begin position="597"/>
        <end position="627"/>
    </location>
</feature>
<protein>
    <submittedName>
        <fullName evidence="4">Uncharacterized protein</fullName>
    </submittedName>
</protein>
<dbReference type="Proteomes" id="UP000030004">
    <property type="component" value="Unassembled WGS sequence"/>
</dbReference>
<dbReference type="AlphaFoldDB" id="A0A0A0EEA6"/>
<dbReference type="InterPro" id="IPR013519">
    <property type="entry name" value="Int_alpha_beta-p"/>
</dbReference>
<organism evidence="4 5">
    <name type="scientific">Pseudooceanicola atlanticus</name>
    <dbReference type="NCBI Taxonomy" id="1461694"/>
    <lineage>
        <taxon>Bacteria</taxon>
        <taxon>Pseudomonadati</taxon>
        <taxon>Pseudomonadota</taxon>
        <taxon>Alphaproteobacteria</taxon>
        <taxon>Rhodobacterales</taxon>
        <taxon>Paracoccaceae</taxon>
        <taxon>Pseudooceanicola</taxon>
    </lineage>
</organism>
<proteinExistence type="predicted"/>
<dbReference type="InterPro" id="IPR028994">
    <property type="entry name" value="Integrin_alpha_N"/>
</dbReference>
<dbReference type="GO" id="GO:0005509">
    <property type="term" value="F:calcium ion binding"/>
    <property type="evidence" value="ECO:0007669"/>
    <property type="project" value="InterPro"/>
</dbReference>
<evidence type="ECO:0000313" key="5">
    <source>
        <dbReference type="Proteomes" id="UP000030004"/>
    </source>
</evidence>
<dbReference type="PANTHER" id="PTHR38340">
    <property type="entry name" value="S-LAYER PROTEIN"/>
    <property type="match status" value="1"/>
</dbReference>
<name>A0A0A0EEA6_9RHOB</name>
<dbReference type="InterPro" id="IPR018511">
    <property type="entry name" value="Hemolysin-typ_Ca-bd_CS"/>
</dbReference>
<dbReference type="RefSeq" id="WP_043751976.1">
    <property type="nucleotide sequence ID" value="NZ_AQQX01000009.1"/>
</dbReference>
<dbReference type="PANTHER" id="PTHR38340:SF1">
    <property type="entry name" value="S-LAYER PROTEIN"/>
    <property type="match status" value="1"/>
</dbReference>
<dbReference type="SUPFAM" id="SSF69318">
    <property type="entry name" value="Integrin alpha N-terminal domain"/>
    <property type="match status" value="1"/>
</dbReference>
<dbReference type="InterPro" id="IPR001343">
    <property type="entry name" value="Hemolysn_Ca-bd"/>
</dbReference>
<dbReference type="STRING" id="1461694.ATO9_17060"/>
<dbReference type="Pfam" id="PF00353">
    <property type="entry name" value="HemolysinCabind"/>
    <property type="match status" value="6"/>
</dbReference>
<dbReference type="eggNOG" id="COG2931">
    <property type="taxonomic scope" value="Bacteria"/>
</dbReference>
<evidence type="ECO:0000256" key="2">
    <source>
        <dbReference type="ARBA" id="ARBA00022525"/>
    </source>
</evidence>
<accession>A0A0A0EEA6</accession>
<dbReference type="Gene3D" id="2.130.10.130">
    <property type="entry name" value="Integrin alpha, N-terminal"/>
    <property type="match status" value="2"/>
</dbReference>
<evidence type="ECO:0000256" key="1">
    <source>
        <dbReference type="ARBA" id="ARBA00004613"/>
    </source>
</evidence>
<dbReference type="PRINTS" id="PR00313">
    <property type="entry name" value="CABNDNGRPT"/>
</dbReference>
<dbReference type="InterPro" id="IPR050557">
    <property type="entry name" value="RTX_toxin/Mannuronan_C5-epim"/>
</dbReference>
<dbReference type="GO" id="GO:0005576">
    <property type="term" value="C:extracellular region"/>
    <property type="evidence" value="ECO:0007669"/>
    <property type="project" value="UniProtKB-SubCell"/>
</dbReference>
<dbReference type="OrthoDB" id="733404at2"/>
<dbReference type="SMART" id="SM00191">
    <property type="entry name" value="Int_alpha"/>
    <property type="match status" value="6"/>
</dbReference>
<feature type="region of interest" description="Disordered" evidence="3">
    <location>
        <begin position="583"/>
        <end position="670"/>
    </location>
</feature>
<dbReference type="InterPro" id="IPR011049">
    <property type="entry name" value="Serralysin-like_metalloprot_C"/>
</dbReference>
<keyword evidence="5" id="KW-1185">Reference proteome</keyword>